<dbReference type="HOGENOM" id="CLU_049287_0_0_4"/>
<dbReference type="RefSeq" id="WP_013146964.1">
    <property type="nucleotide sequence ID" value="NC_014207.1"/>
</dbReference>
<organism evidence="2 3">
    <name type="scientific">Methylotenera versatilis (strain 301)</name>
    <dbReference type="NCBI Taxonomy" id="666681"/>
    <lineage>
        <taxon>Bacteria</taxon>
        <taxon>Pseudomonadati</taxon>
        <taxon>Pseudomonadota</taxon>
        <taxon>Betaproteobacteria</taxon>
        <taxon>Nitrosomonadales</taxon>
        <taxon>Methylophilaceae</taxon>
        <taxon>Methylotenera</taxon>
    </lineage>
</organism>
<feature type="transmembrane region" description="Helical" evidence="1">
    <location>
        <begin position="326"/>
        <end position="351"/>
    </location>
</feature>
<keyword evidence="1" id="KW-0472">Membrane</keyword>
<evidence type="ECO:0000256" key="1">
    <source>
        <dbReference type="SAM" id="Phobius"/>
    </source>
</evidence>
<feature type="transmembrane region" description="Helical" evidence="1">
    <location>
        <begin position="134"/>
        <end position="157"/>
    </location>
</feature>
<dbReference type="InterPro" id="IPR010295">
    <property type="entry name" value="DUF898"/>
</dbReference>
<dbReference type="AlphaFoldDB" id="D7DL36"/>
<reference evidence="2 3" key="2">
    <citation type="journal article" date="2011" name="J. Bacteriol.">
        <title>Genomes of three methylotrophs from a single niche uncover genetic and metabolic divergence of Methylophilaceae.</title>
        <authorList>
            <person name="Lapidus A."/>
            <person name="Clum A."/>
            <person name="Labutti K."/>
            <person name="Kaluzhnaya M.G."/>
            <person name="Lim S."/>
            <person name="Beck D.A."/>
            <person name="Glavina Del Rio T."/>
            <person name="Nolan M."/>
            <person name="Mavromatis K."/>
            <person name="Huntemann M."/>
            <person name="Lucas S."/>
            <person name="Lidstrom M.E."/>
            <person name="Ivanova N."/>
            <person name="Chistoserdova L."/>
        </authorList>
    </citation>
    <scope>NUCLEOTIDE SEQUENCE [LARGE SCALE GENOMIC DNA]</scope>
    <source>
        <strain evidence="2 3">301</strain>
    </source>
</reference>
<feature type="transmembrane region" description="Helical" evidence="1">
    <location>
        <begin position="20"/>
        <end position="38"/>
    </location>
</feature>
<dbReference type="KEGG" id="meh:M301_0260"/>
<dbReference type="eggNOG" id="COG4269">
    <property type="taxonomic scope" value="Bacteria"/>
</dbReference>
<feature type="transmembrane region" description="Helical" evidence="1">
    <location>
        <begin position="380"/>
        <end position="401"/>
    </location>
</feature>
<dbReference type="Proteomes" id="UP000000383">
    <property type="component" value="Chromosome"/>
</dbReference>
<feature type="transmembrane region" description="Helical" evidence="1">
    <location>
        <begin position="70"/>
        <end position="87"/>
    </location>
</feature>
<feature type="transmembrane region" description="Helical" evidence="1">
    <location>
        <begin position="93"/>
        <end position="113"/>
    </location>
</feature>
<reference evidence="3" key="1">
    <citation type="submission" date="2010-05" db="EMBL/GenBank/DDBJ databases">
        <title>Complete sequence of Methylotenera sp. 301.</title>
        <authorList>
            <person name="Lucas S."/>
            <person name="Copeland A."/>
            <person name="Lapidus A."/>
            <person name="Cheng J.-F."/>
            <person name="Bruce D."/>
            <person name="Goodwin L."/>
            <person name="Pitluck S."/>
            <person name="Clum A."/>
            <person name="Land M."/>
            <person name="Hauser L."/>
            <person name="Kyrpides N."/>
            <person name="Ivanova N."/>
            <person name="Chistoservova L."/>
            <person name="Kalyuzhnaya M."/>
            <person name="Woyke T."/>
        </authorList>
    </citation>
    <scope>NUCLEOTIDE SEQUENCE [LARGE SCALE GENOMIC DNA]</scope>
    <source>
        <strain evidence="3">301</strain>
    </source>
</reference>
<proteinExistence type="predicted"/>
<keyword evidence="1" id="KW-0812">Transmembrane</keyword>
<dbReference type="Pfam" id="PF05987">
    <property type="entry name" value="DUF898"/>
    <property type="match status" value="1"/>
</dbReference>
<feature type="transmembrane region" description="Helical" evidence="1">
    <location>
        <begin position="187"/>
        <end position="208"/>
    </location>
</feature>
<keyword evidence="3" id="KW-1185">Reference proteome</keyword>
<protein>
    <recommendedName>
        <fullName evidence="4">Transmembrane protein</fullName>
    </recommendedName>
</protein>
<dbReference type="EMBL" id="CP002056">
    <property type="protein sequence ID" value="ADI28647.1"/>
    <property type="molecule type" value="Genomic_DNA"/>
</dbReference>
<accession>D7DL36</accession>
<dbReference type="Gene3D" id="3.30.700.10">
    <property type="entry name" value="Glycoprotein, Type 4 Pilin"/>
    <property type="match status" value="1"/>
</dbReference>
<evidence type="ECO:0000313" key="3">
    <source>
        <dbReference type="Proteomes" id="UP000000383"/>
    </source>
</evidence>
<keyword evidence="1" id="KW-1133">Transmembrane helix</keyword>
<dbReference type="STRING" id="666681.M301_0260"/>
<gene>
    <name evidence="2" type="ordered locus">M301_0260</name>
</gene>
<name>D7DL36_METV0</name>
<evidence type="ECO:0000313" key="2">
    <source>
        <dbReference type="EMBL" id="ADI28647.1"/>
    </source>
</evidence>
<dbReference type="OrthoDB" id="9765721at2"/>
<evidence type="ECO:0008006" key="4">
    <source>
        <dbReference type="Google" id="ProtNLM"/>
    </source>
</evidence>
<sequence>MSENQTPVVFTGKAGEYFGIWIVNLLLSIVTLGIYSAWAKVRRKKYFYNNTLLDGVGFDYHANPINILKGRIIAFVLFVIYSVVSGINPAFGLLMAFILFLALPWIIVRGMMFNARNSSYRGLRFDFNGKYGEAIKVFIGYTLLIIVTLGLAIPFVAQRTQKFVISGHKFGVSNFKMEALVKDFYKIYLVIFIIPLLGIVAAIAIPAYQHYKVKAASHVSSYQTQHFSQASTSVKADMDTGGFIKVADVTTTEPVTTENYATEDAATADANMSEAEYLKNLTPEELAEYNKLIKAAEANNPDAGMTTPKKDSLAGAFAGLIGKWGIAAAILAGLIAMLLYLAVIFSFAAYMKSRIHNLVFNNTTLEHIGFFSNQRMRDLLLLYITNTIALICTLGLATPWVHIRMAKYTANHLALTGETDWDKFVGEKKDASRALGEEIADMFDVDISFG</sequence>